<dbReference type="Proteomes" id="UP000176998">
    <property type="component" value="Unassembled WGS sequence"/>
</dbReference>
<dbReference type="AlphaFoldDB" id="A0A1G4BCM0"/>
<accession>A0A1G4BCM0</accession>
<dbReference type="RefSeq" id="XP_022476259.1">
    <property type="nucleotide sequence ID" value="XM_022617245.1"/>
</dbReference>
<feature type="signal peptide" evidence="1">
    <location>
        <begin position="1"/>
        <end position="17"/>
    </location>
</feature>
<dbReference type="OrthoDB" id="5308323at2759"/>
<evidence type="ECO:0000256" key="1">
    <source>
        <dbReference type="SAM" id="SignalP"/>
    </source>
</evidence>
<sequence>MQLTNILLTALAATASARSTPSARRQASSTPGCRLVAPTDLNFDVADLRSGTVVTKVLTFPVGPTTAGPCQLIGAFSQGFPVDQGGDAFARLNVRALDGPSAGSLVGSFGPLEVENGVVVRDTEQVVNSFQCRESLAFEFSIANDADVDVDINVTFTASELGGFFIQVGDQCN</sequence>
<name>A0A1G4BCM0_9PEZI</name>
<keyword evidence="1" id="KW-0732">Signal</keyword>
<evidence type="ECO:0008006" key="4">
    <source>
        <dbReference type="Google" id="ProtNLM"/>
    </source>
</evidence>
<feature type="chain" id="PRO_5009602729" description="Ubiquitin 3 binding protein But2 C-terminal domain-containing protein" evidence="1">
    <location>
        <begin position="18"/>
        <end position="173"/>
    </location>
</feature>
<keyword evidence="3" id="KW-1185">Reference proteome</keyword>
<gene>
    <name evidence="2" type="ORF">CORC01_05603</name>
</gene>
<reference evidence="2 3" key="1">
    <citation type="submission" date="2016-09" db="EMBL/GenBank/DDBJ databases">
        <authorList>
            <person name="Capua I."/>
            <person name="De Benedictis P."/>
            <person name="Joannis T."/>
            <person name="Lombin L.H."/>
            <person name="Cattoli G."/>
        </authorList>
    </citation>
    <scope>NUCLEOTIDE SEQUENCE [LARGE SCALE GENOMIC DNA]</scope>
    <source>
        <strain evidence="2 3">IMI 309357</strain>
    </source>
</reference>
<protein>
    <recommendedName>
        <fullName evidence="4">Ubiquitin 3 binding protein But2 C-terminal domain-containing protein</fullName>
    </recommendedName>
</protein>
<dbReference type="GeneID" id="34558755"/>
<organism evidence="2 3">
    <name type="scientific">Colletotrichum orchidophilum</name>
    <dbReference type="NCBI Taxonomy" id="1209926"/>
    <lineage>
        <taxon>Eukaryota</taxon>
        <taxon>Fungi</taxon>
        <taxon>Dikarya</taxon>
        <taxon>Ascomycota</taxon>
        <taxon>Pezizomycotina</taxon>
        <taxon>Sordariomycetes</taxon>
        <taxon>Hypocreomycetidae</taxon>
        <taxon>Glomerellales</taxon>
        <taxon>Glomerellaceae</taxon>
        <taxon>Colletotrichum</taxon>
    </lineage>
</organism>
<dbReference type="EMBL" id="MJBS01000039">
    <property type="protein sequence ID" value="OHE99110.1"/>
    <property type="molecule type" value="Genomic_DNA"/>
</dbReference>
<proteinExistence type="predicted"/>
<comment type="caution">
    <text evidence="2">The sequence shown here is derived from an EMBL/GenBank/DDBJ whole genome shotgun (WGS) entry which is preliminary data.</text>
</comment>
<evidence type="ECO:0000313" key="2">
    <source>
        <dbReference type="EMBL" id="OHE99110.1"/>
    </source>
</evidence>
<evidence type="ECO:0000313" key="3">
    <source>
        <dbReference type="Proteomes" id="UP000176998"/>
    </source>
</evidence>